<dbReference type="RefSeq" id="WP_044665183.1">
    <property type="nucleotide sequence ID" value="NZ_CDRZ01000235.1"/>
</dbReference>
<dbReference type="OrthoDB" id="595476at2"/>
<dbReference type="EMBL" id="CDRZ01000235">
    <property type="protein sequence ID" value="CEO89161.1"/>
    <property type="molecule type" value="Genomic_DNA"/>
</dbReference>
<gene>
    <name evidence="2" type="ORF">SSCH_390003</name>
</gene>
<dbReference type="InterPro" id="IPR007712">
    <property type="entry name" value="RelE/ParE_toxin"/>
</dbReference>
<dbReference type="InterPro" id="IPR035093">
    <property type="entry name" value="RelE/ParE_toxin_dom_sf"/>
</dbReference>
<proteinExistence type="predicted"/>
<dbReference type="Gene3D" id="3.30.2310.20">
    <property type="entry name" value="RelE-like"/>
    <property type="match status" value="1"/>
</dbReference>
<dbReference type="Proteomes" id="UP000046155">
    <property type="component" value="Unassembled WGS sequence"/>
</dbReference>
<dbReference type="Pfam" id="PF05016">
    <property type="entry name" value="ParE_toxin"/>
    <property type="match status" value="1"/>
</dbReference>
<protein>
    <submittedName>
        <fullName evidence="2">Plasmid stabilization system protein</fullName>
    </submittedName>
</protein>
<accession>A0A0B7MMG5</accession>
<organism evidence="2 3">
    <name type="scientific">Syntrophaceticus schinkii</name>
    <dbReference type="NCBI Taxonomy" id="499207"/>
    <lineage>
        <taxon>Bacteria</taxon>
        <taxon>Bacillati</taxon>
        <taxon>Bacillota</taxon>
        <taxon>Clostridia</taxon>
        <taxon>Thermoanaerobacterales</taxon>
        <taxon>Thermoanaerobacterales Family III. Incertae Sedis</taxon>
        <taxon>Syntrophaceticus</taxon>
    </lineage>
</organism>
<name>A0A0B7MMG5_9FIRM</name>
<keyword evidence="1" id="KW-1277">Toxin-antitoxin system</keyword>
<keyword evidence="3" id="KW-1185">Reference proteome</keyword>
<evidence type="ECO:0000313" key="2">
    <source>
        <dbReference type="EMBL" id="CEO89161.1"/>
    </source>
</evidence>
<sequence>MKCSFHPKAKDEFLEAIDYYKSCGTDLDLEFVNEIYSTIQRIIQFPTAWSRFSENTRRCLTRRFPFGIIYHLMEDKDEIVIIAVMQVNRKPDYWKKRLKY</sequence>
<evidence type="ECO:0000313" key="3">
    <source>
        <dbReference type="Proteomes" id="UP000046155"/>
    </source>
</evidence>
<dbReference type="AlphaFoldDB" id="A0A0B7MMG5"/>
<evidence type="ECO:0000256" key="1">
    <source>
        <dbReference type="ARBA" id="ARBA00022649"/>
    </source>
</evidence>
<reference evidence="3" key="1">
    <citation type="submission" date="2015-01" db="EMBL/GenBank/DDBJ databases">
        <authorList>
            <person name="Manzoor Shahid"/>
            <person name="Zubair Saima"/>
        </authorList>
    </citation>
    <scope>NUCLEOTIDE SEQUENCE [LARGE SCALE GENOMIC DNA]</scope>
    <source>
        <strain evidence="3">Sp3</strain>
    </source>
</reference>